<dbReference type="InterPro" id="IPR011006">
    <property type="entry name" value="CheY-like_superfamily"/>
</dbReference>
<comment type="caution">
    <text evidence="8">The sequence shown here is derived from an EMBL/GenBank/DDBJ whole genome shotgun (WGS) entry which is preliminary data.</text>
</comment>
<feature type="domain" description="Response regulatory" evidence="7">
    <location>
        <begin position="3"/>
        <end position="118"/>
    </location>
</feature>
<dbReference type="SUPFAM" id="SSF52172">
    <property type="entry name" value="CheY-like"/>
    <property type="match status" value="1"/>
</dbReference>
<dbReference type="PANTHER" id="PTHR43214:SF41">
    <property type="entry name" value="NITRATE_NITRITE RESPONSE REGULATOR PROTEIN NARP"/>
    <property type="match status" value="1"/>
</dbReference>
<gene>
    <name evidence="8" type="ORF">CD175_24375</name>
</gene>
<evidence type="ECO:0000256" key="2">
    <source>
        <dbReference type="ARBA" id="ARBA00023015"/>
    </source>
</evidence>
<dbReference type="GO" id="GO:0000160">
    <property type="term" value="P:phosphorelay signal transduction system"/>
    <property type="evidence" value="ECO:0007669"/>
    <property type="project" value="InterPro"/>
</dbReference>
<dbReference type="PRINTS" id="PR00038">
    <property type="entry name" value="HTHLUXR"/>
</dbReference>
<dbReference type="PROSITE" id="PS50110">
    <property type="entry name" value="RESPONSE_REGULATORY"/>
    <property type="match status" value="1"/>
</dbReference>
<name>A0A2S6FH15_9PSED</name>
<organism evidence="8 9">
    <name type="scientific">Pseudomonas laurylsulfatiphila</name>
    <dbReference type="NCBI Taxonomy" id="2011015"/>
    <lineage>
        <taxon>Bacteria</taxon>
        <taxon>Pseudomonadati</taxon>
        <taxon>Pseudomonadota</taxon>
        <taxon>Gammaproteobacteria</taxon>
        <taxon>Pseudomonadales</taxon>
        <taxon>Pseudomonadaceae</taxon>
        <taxon>Pseudomonas</taxon>
    </lineage>
</organism>
<evidence type="ECO:0000256" key="3">
    <source>
        <dbReference type="ARBA" id="ARBA00023125"/>
    </source>
</evidence>
<keyword evidence="1 5" id="KW-0597">Phosphoprotein</keyword>
<dbReference type="SMART" id="SM00448">
    <property type="entry name" value="REC"/>
    <property type="match status" value="1"/>
</dbReference>
<dbReference type="InterPro" id="IPR000792">
    <property type="entry name" value="Tscrpt_reg_LuxR_C"/>
</dbReference>
<evidence type="ECO:0000313" key="9">
    <source>
        <dbReference type="Proteomes" id="UP000238541"/>
    </source>
</evidence>
<dbReference type="CDD" id="cd17535">
    <property type="entry name" value="REC_NarL-like"/>
    <property type="match status" value="1"/>
</dbReference>
<accession>A0A2S6FH15</accession>
<dbReference type="EMBL" id="NIRS01000006">
    <property type="protein sequence ID" value="PPK36738.1"/>
    <property type="molecule type" value="Genomic_DNA"/>
</dbReference>
<evidence type="ECO:0000259" key="7">
    <source>
        <dbReference type="PROSITE" id="PS50110"/>
    </source>
</evidence>
<dbReference type="PANTHER" id="PTHR43214">
    <property type="entry name" value="TWO-COMPONENT RESPONSE REGULATOR"/>
    <property type="match status" value="1"/>
</dbReference>
<dbReference type="SMART" id="SM00421">
    <property type="entry name" value="HTH_LUXR"/>
    <property type="match status" value="1"/>
</dbReference>
<evidence type="ECO:0000313" key="8">
    <source>
        <dbReference type="EMBL" id="PPK36738.1"/>
    </source>
</evidence>
<protein>
    <submittedName>
        <fullName evidence="8">DNA-binding response regulator</fullName>
    </submittedName>
</protein>
<dbReference type="AlphaFoldDB" id="A0A2S6FH15"/>
<dbReference type="InterPro" id="IPR058245">
    <property type="entry name" value="NreC/VraR/RcsB-like_REC"/>
</dbReference>
<dbReference type="Proteomes" id="UP000238541">
    <property type="component" value="Unassembled WGS sequence"/>
</dbReference>
<dbReference type="InterPro" id="IPR039420">
    <property type="entry name" value="WalR-like"/>
</dbReference>
<dbReference type="InterPro" id="IPR001789">
    <property type="entry name" value="Sig_transdc_resp-reg_receiver"/>
</dbReference>
<dbReference type="GO" id="GO:0006355">
    <property type="term" value="P:regulation of DNA-templated transcription"/>
    <property type="evidence" value="ECO:0007669"/>
    <property type="project" value="InterPro"/>
</dbReference>
<feature type="modified residue" description="4-aspartylphosphate" evidence="5">
    <location>
        <position position="53"/>
    </location>
</feature>
<feature type="domain" description="HTH luxR-type" evidence="6">
    <location>
        <begin position="141"/>
        <end position="206"/>
    </location>
</feature>
<dbReference type="Gene3D" id="3.40.50.2300">
    <property type="match status" value="1"/>
</dbReference>
<dbReference type="CDD" id="cd06170">
    <property type="entry name" value="LuxR_C_like"/>
    <property type="match status" value="1"/>
</dbReference>
<dbReference type="PROSITE" id="PS50043">
    <property type="entry name" value="HTH_LUXR_2"/>
    <property type="match status" value="1"/>
</dbReference>
<evidence type="ECO:0000256" key="1">
    <source>
        <dbReference type="ARBA" id="ARBA00022553"/>
    </source>
</evidence>
<dbReference type="Pfam" id="PF00196">
    <property type="entry name" value="GerE"/>
    <property type="match status" value="1"/>
</dbReference>
<dbReference type="GO" id="GO:0003677">
    <property type="term" value="F:DNA binding"/>
    <property type="evidence" value="ECO:0007669"/>
    <property type="project" value="UniProtKB-KW"/>
</dbReference>
<evidence type="ECO:0000256" key="4">
    <source>
        <dbReference type="ARBA" id="ARBA00023163"/>
    </source>
</evidence>
<evidence type="ECO:0000256" key="5">
    <source>
        <dbReference type="PROSITE-ProRule" id="PRU00169"/>
    </source>
</evidence>
<proteinExistence type="predicted"/>
<dbReference type="SUPFAM" id="SSF46894">
    <property type="entry name" value="C-terminal effector domain of the bipartite response regulators"/>
    <property type="match status" value="1"/>
</dbReference>
<sequence>MARILIADDHAVVRMAVRLLLEKAGHEVVGEADSGVDVIALVRELVPDLVILDIDLPQLDGFAVLQRLCGGGERSKVVVFSGLQADRYAIRCSRAGASGFVCKDSDLTELLSAVQIVLAGYTLFPTTDFSSVDSSSRLASEETLVKALSDRELTVLRNLARGHRVKDIARELMLSEKTASTYKARLIVKLQVGNFVELVELAKRNGLA</sequence>
<keyword evidence="4" id="KW-0804">Transcription</keyword>
<keyword evidence="9" id="KW-1185">Reference proteome</keyword>
<dbReference type="InterPro" id="IPR016032">
    <property type="entry name" value="Sig_transdc_resp-reg_C-effctor"/>
</dbReference>
<evidence type="ECO:0000259" key="6">
    <source>
        <dbReference type="PROSITE" id="PS50043"/>
    </source>
</evidence>
<dbReference type="Pfam" id="PF00072">
    <property type="entry name" value="Response_reg"/>
    <property type="match status" value="1"/>
</dbReference>
<dbReference type="RefSeq" id="WP_104450804.1">
    <property type="nucleotide sequence ID" value="NZ_NIRS01000006.1"/>
</dbReference>
<keyword evidence="3 8" id="KW-0238">DNA-binding</keyword>
<reference evidence="9" key="1">
    <citation type="submission" date="2017-06" db="EMBL/GenBank/DDBJ databases">
        <authorList>
            <person name="Furmanczyk E.M."/>
        </authorList>
    </citation>
    <scope>NUCLEOTIDE SEQUENCE [LARGE SCALE GENOMIC DNA]</scope>
    <source>
        <strain evidence="9">AP3_16</strain>
    </source>
</reference>
<keyword evidence="2" id="KW-0805">Transcription regulation</keyword>